<dbReference type="SUPFAM" id="SSF55469">
    <property type="entry name" value="FMN-dependent nitroreductase-like"/>
    <property type="match status" value="1"/>
</dbReference>
<reference evidence="1" key="1">
    <citation type="journal article" date="2013" name="Proc. Natl. Acad. Sci. U.S.A.">
        <title>Diversity and abundance of phosphonate biosynthetic genes in nature.</title>
        <authorList>
            <person name="Yu X."/>
            <person name="Doroghazi J.R."/>
            <person name="Janga S.C."/>
            <person name="Zhang J.K."/>
            <person name="Circello B."/>
            <person name="Griffin B.M."/>
            <person name="Labeda D.P."/>
            <person name="Metcalf W.W."/>
        </authorList>
    </citation>
    <scope>NUCLEOTIDE SEQUENCE</scope>
    <source>
        <strain evidence="1">NRRL S-836</strain>
    </source>
</reference>
<proteinExistence type="predicted"/>
<name>U5YSC3_9PSEU</name>
<sequence length="54" mass="6121">MHLPFERQVAELLGIPAGVTQVCLVPVAYTIGTDFRPAKRVPAKERTSWERWQA</sequence>
<dbReference type="EMBL" id="KF386879">
    <property type="protein sequence ID" value="AGZ94437.1"/>
    <property type="molecule type" value="Genomic_DNA"/>
</dbReference>
<protein>
    <submittedName>
        <fullName evidence="1">Putative oxidoreductase</fullName>
    </submittedName>
</protein>
<organism evidence="1">
    <name type="scientific">Lentzea sp. NRRL S-836</name>
    <dbReference type="NCBI Taxonomy" id="1415540"/>
    <lineage>
        <taxon>Bacteria</taxon>
        <taxon>Bacillati</taxon>
        <taxon>Actinomycetota</taxon>
        <taxon>Actinomycetes</taxon>
        <taxon>Pseudonocardiales</taxon>
        <taxon>Pseudonocardiaceae</taxon>
        <taxon>Lentzea</taxon>
    </lineage>
</organism>
<dbReference type="InterPro" id="IPR000415">
    <property type="entry name" value="Nitroreductase-like"/>
</dbReference>
<accession>U5YSC3</accession>
<dbReference type="Gene3D" id="3.40.109.10">
    <property type="entry name" value="NADH Oxidase"/>
    <property type="match status" value="1"/>
</dbReference>
<evidence type="ECO:0000313" key="1">
    <source>
        <dbReference type="EMBL" id="AGZ94437.1"/>
    </source>
</evidence>
<dbReference type="AlphaFoldDB" id="U5YSC3"/>
<dbReference type="GO" id="GO:0016491">
    <property type="term" value="F:oxidoreductase activity"/>
    <property type="evidence" value="ECO:0007669"/>
    <property type="project" value="InterPro"/>
</dbReference>